<dbReference type="RefSeq" id="WP_188758932.1">
    <property type="nucleotide sequence ID" value="NZ_BMJB01000001.1"/>
</dbReference>
<keyword evidence="1" id="KW-0175">Coiled coil</keyword>
<evidence type="ECO:0000313" key="4">
    <source>
        <dbReference type="Proteomes" id="UP000648801"/>
    </source>
</evidence>
<feature type="coiled-coil region" evidence="1">
    <location>
        <begin position="67"/>
        <end position="133"/>
    </location>
</feature>
<gene>
    <name evidence="3" type="ORF">GCM10011507_17440</name>
</gene>
<dbReference type="EMBL" id="BMJB01000001">
    <property type="protein sequence ID" value="GGA66436.1"/>
    <property type="molecule type" value="Genomic_DNA"/>
</dbReference>
<accession>A0A916RTE4</accession>
<evidence type="ECO:0000256" key="1">
    <source>
        <dbReference type="SAM" id="Coils"/>
    </source>
</evidence>
<sequence>MHGPTHPTKLIATAATILLLVTTLNVTATAEGNGGVQQQNPIYLPDPVPRPPDLQKIYEQNPQQKAREQEIARIKNAQRRMQIAEDTDKIAALAEQLRQSLKESAADNNPAMNAQKVAEIQKLAKAIKNLEKLQ</sequence>
<reference evidence="3" key="2">
    <citation type="submission" date="2020-09" db="EMBL/GenBank/DDBJ databases">
        <authorList>
            <person name="Sun Q."/>
            <person name="Zhou Y."/>
        </authorList>
    </citation>
    <scope>NUCLEOTIDE SEQUENCE</scope>
    <source>
        <strain evidence="3">CGMCC 1.15447</strain>
    </source>
</reference>
<proteinExistence type="predicted"/>
<comment type="caution">
    <text evidence="3">The sequence shown here is derived from an EMBL/GenBank/DDBJ whole genome shotgun (WGS) entry which is preliminary data.</text>
</comment>
<protein>
    <recommendedName>
        <fullName evidence="5">Periplasmic heavy metal sensor</fullName>
    </recommendedName>
</protein>
<feature type="signal peptide" evidence="2">
    <location>
        <begin position="1"/>
        <end position="30"/>
    </location>
</feature>
<name>A0A916RTE4_9BACT</name>
<evidence type="ECO:0000313" key="3">
    <source>
        <dbReference type="EMBL" id="GGA66436.1"/>
    </source>
</evidence>
<feature type="chain" id="PRO_5037686733" description="Periplasmic heavy metal sensor" evidence="2">
    <location>
        <begin position="31"/>
        <end position="134"/>
    </location>
</feature>
<organism evidence="3 4">
    <name type="scientific">Edaphobacter acidisoli</name>
    <dbReference type="NCBI Taxonomy" id="2040573"/>
    <lineage>
        <taxon>Bacteria</taxon>
        <taxon>Pseudomonadati</taxon>
        <taxon>Acidobacteriota</taxon>
        <taxon>Terriglobia</taxon>
        <taxon>Terriglobales</taxon>
        <taxon>Acidobacteriaceae</taxon>
        <taxon>Edaphobacter</taxon>
    </lineage>
</organism>
<keyword evidence="2" id="KW-0732">Signal</keyword>
<dbReference type="Proteomes" id="UP000648801">
    <property type="component" value="Unassembled WGS sequence"/>
</dbReference>
<dbReference type="AlphaFoldDB" id="A0A916RTE4"/>
<reference evidence="3" key="1">
    <citation type="journal article" date="2014" name="Int. J. Syst. Evol. Microbiol.">
        <title>Complete genome sequence of Corynebacterium casei LMG S-19264T (=DSM 44701T), isolated from a smear-ripened cheese.</title>
        <authorList>
            <consortium name="US DOE Joint Genome Institute (JGI-PGF)"/>
            <person name="Walter F."/>
            <person name="Albersmeier A."/>
            <person name="Kalinowski J."/>
            <person name="Ruckert C."/>
        </authorList>
    </citation>
    <scope>NUCLEOTIDE SEQUENCE</scope>
    <source>
        <strain evidence="3">CGMCC 1.15447</strain>
    </source>
</reference>
<evidence type="ECO:0000256" key="2">
    <source>
        <dbReference type="SAM" id="SignalP"/>
    </source>
</evidence>
<evidence type="ECO:0008006" key="5">
    <source>
        <dbReference type="Google" id="ProtNLM"/>
    </source>
</evidence>
<keyword evidence="4" id="KW-1185">Reference proteome</keyword>